<evidence type="ECO:0000313" key="8">
    <source>
        <dbReference type="Proteomes" id="UP000217065"/>
    </source>
</evidence>
<evidence type="ECO:0000259" key="6">
    <source>
        <dbReference type="Pfam" id="PF12698"/>
    </source>
</evidence>
<evidence type="ECO:0000256" key="5">
    <source>
        <dbReference type="SAM" id="Phobius"/>
    </source>
</evidence>
<dbReference type="RefSeq" id="WP_094942814.1">
    <property type="nucleotide sequence ID" value="NZ_NOKQ01000204.1"/>
</dbReference>
<reference evidence="7 8" key="1">
    <citation type="submission" date="2017-07" db="EMBL/GenBank/DDBJ databases">
        <title>Tetzosporium hominis gen.nov. sp.nov.</title>
        <authorList>
            <person name="Tetz G."/>
            <person name="Tetz V."/>
        </authorList>
    </citation>
    <scope>NUCLEOTIDE SEQUENCE [LARGE SCALE GENOMIC DNA]</scope>
    <source>
        <strain evidence="7 8">VT-49</strain>
    </source>
</reference>
<feature type="transmembrane region" description="Helical" evidence="5">
    <location>
        <begin position="577"/>
        <end position="598"/>
    </location>
</feature>
<feature type="domain" description="ABC-2 type transporter transmembrane" evidence="6">
    <location>
        <begin position="21"/>
        <end position="161"/>
    </location>
</feature>
<comment type="caution">
    <text evidence="7">The sequence shown here is derived from an EMBL/GenBank/DDBJ whole genome shotgun (WGS) entry which is preliminary data.</text>
</comment>
<sequence length="723" mass="75976">MIRQQWKAIFTNKKQLIPLLAILFIPIMYAGMFLWAFWDPYAQLEDLPVAVVNEDVGATYQEEQLELGTDLLTNLEERQDFKFEAFTRDQADAALENKEVYMVIEIPEDFSHNATTLLGESPSQMELIYRPNEAFNFLSSQIGETAIARIQATVNEQVTQTFTEGIYEAVDSLKDGIGSAADGSAKLEDGALSLQQGTSELKSYLNDLAAGSVTLTDGTAKLAQGVEQARQGSATLTTKLGDAKDGARTAAEGASQLAAGTTSLQQGIADYTAAVDKLATGSGTLQDGQVQFSAGVSKASTSAVQLQQGLSELATGSEQLAASWNGAIAQLVAGLPPEQAAAVQAQLDPLLQATQSYSTKMQQAAGGGSQLADGLQQLQAASQDLEQGTSQVADGLEQLASKNSVLTDGANQVNSGTTQLAGKLPELESGLEQLQQGSARLTAGLTEAAEGAGQLTSGSTTLASNSQQLADGAGKLAEGSTQLAEGTTELHNGLADGSEKASEFKAGEASAKAVAQPVQVEKKALHEVPNYGTGFSPYFISLGLFVGALLTSIVFPLRDPASSPTSGVRWYSSKTMVVAAIGILQALIVAGLAIWVVGVDPVNPWLFVAGTVLTSLTFMALVQFLVTTLGDAGRFVAIILLILQLTTSAGTFPLELLPKALQVFNQWLPMTYSVDLFKSAISIEGGAGFAFAATILAVFAIVFSVATLLYFIFSFRKLTTKEA</sequence>
<dbReference type="AlphaFoldDB" id="A0A264W3K1"/>
<comment type="subcellular location">
    <subcellularLocation>
        <location evidence="1">Membrane</location>
        <topology evidence="1">Multi-pass membrane protein</topology>
    </subcellularLocation>
</comment>
<feature type="transmembrane region" description="Helical" evidence="5">
    <location>
        <begin position="635"/>
        <end position="654"/>
    </location>
</feature>
<dbReference type="NCBIfam" id="TIGR03062">
    <property type="entry name" value="pip_yhgE_Cterm"/>
    <property type="match status" value="1"/>
</dbReference>
<dbReference type="PANTHER" id="PTHR43077">
    <property type="entry name" value="TRANSPORT PERMEASE YVFS-RELATED"/>
    <property type="match status" value="1"/>
</dbReference>
<dbReference type="GO" id="GO:0140359">
    <property type="term" value="F:ABC-type transporter activity"/>
    <property type="evidence" value="ECO:0007669"/>
    <property type="project" value="InterPro"/>
</dbReference>
<keyword evidence="2 5" id="KW-0812">Transmembrane</keyword>
<dbReference type="Proteomes" id="UP000217065">
    <property type="component" value="Unassembled WGS sequence"/>
</dbReference>
<feature type="transmembrane region" description="Helical" evidence="5">
    <location>
        <begin position="604"/>
        <end position="626"/>
    </location>
</feature>
<organism evidence="7 8">
    <name type="scientific">Tetzosporium hominis</name>
    <dbReference type="NCBI Taxonomy" id="2020506"/>
    <lineage>
        <taxon>Bacteria</taxon>
        <taxon>Bacillati</taxon>
        <taxon>Bacillota</taxon>
        <taxon>Bacilli</taxon>
        <taxon>Bacillales</taxon>
        <taxon>Caryophanaceae</taxon>
        <taxon>Tetzosporium</taxon>
    </lineage>
</organism>
<evidence type="ECO:0000256" key="1">
    <source>
        <dbReference type="ARBA" id="ARBA00004141"/>
    </source>
</evidence>
<dbReference type="Gene3D" id="3.40.1710.10">
    <property type="entry name" value="abc type-2 transporter like domain"/>
    <property type="match status" value="1"/>
</dbReference>
<feature type="domain" description="ABC-2 type transporter transmembrane" evidence="6">
    <location>
        <begin position="433"/>
        <end position="709"/>
    </location>
</feature>
<dbReference type="Gene3D" id="1.10.287.950">
    <property type="entry name" value="Methyl-accepting chemotaxis protein"/>
    <property type="match status" value="1"/>
</dbReference>
<evidence type="ECO:0000313" key="7">
    <source>
        <dbReference type="EMBL" id="OZS78150.1"/>
    </source>
</evidence>
<dbReference type="PANTHER" id="PTHR43077:SF5">
    <property type="entry name" value="PHAGE INFECTION PROTEIN"/>
    <property type="match status" value="1"/>
</dbReference>
<dbReference type="NCBIfam" id="TIGR03057">
    <property type="entry name" value="xxxLxxG_by_4"/>
    <property type="match status" value="4"/>
</dbReference>
<keyword evidence="3 5" id="KW-1133">Transmembrane helix</keyword>
<evidence type="ECO:0000256" key="2">
    <source>
        <dbReference type="ARBA" id="ARBA00022692"/>
    </source>
</evidence>
<evidence type="ECO:0000256" key="4">
    <source>
        <dbReference type="ARBA" id="ARBA00023136"/>
    </source>
</evidence>
<dbReference type="NCBIfam" id="TIGR03061">
    <property type="entry name" value="pip_yhgE_Nterm"/>
    <property type="match status" value="1"/>
</dbReference>
<feature type="transmembrane region" description="Helical" evidence="5">
    <location>
        <begin position="16"/>
        <end position="38"/>
    </location>
</feature>
<dbReference type="GO" id="GO:0016020">
    <property type="term" value="C:membrane"/>
    <property type="evidence" value="ECO:0007669"/>
    <property type="project" value="UniProtKB-SubCell"/>
</dbReference>
<accession>A0A264W3K1</accession>
<dbReference type="InterPro" id="IPR017500">
    <property type="entry name" value="Phage_infect_YhgE_N"/>
</dbReference>
<dbReference type="EMBL" id="NOKQ01000204">
    <property type="protein sequence ID" value="OZS78150.1"/>
    <property type="molecule type" value="Genomic_DNA"/>
</dbReference>
<dbReference type="InterPro" id="IPR017501">
    <property type="entry name" value="Phage_infect_YhgE_C"/>
</dbReference>
<gene>
    <name evidence="7" type="ORF">CF394_07920</name>
</gene>
<feature type="transmembrane region" description="Helical" evidence="5">
    <location>
        <begin position="689"/>
        <end position="713"/>
    </location>
</feature>
<dbReference type="InterPro" id="IPR023908">
    <property type="entry name" value="xxxLxxG_rpt"/>
</dbReference>
<dbReference type="InterPro" id="IPR051328">
    <property type="entry name" value="T7SS_ABC-Transporter"/>
</dbReference>
<evidence type="ECO:0000256" key="3">
    <source>
        <dbReference type="ARBA" id="ARBA00022989"/>
    </source>
</evidence>
<protein>
    <recommendedName>
        <fullName evidence="6">ABC-2 type transporter transmembrane domain-containing protein</fullName>
    </recommendedName>
</protein>
<dbReference type="OrthoDB" id="9811483at2"/>
<dbReference type="InterPro" id="IPR013525">
    <property type="entry name" value="ABC2_TM"/>
</dbReference>
<dbReference type="SUPFAM" id="SSF58104">
    <property type="entry name" value="Methyl-accepting chemotaxis protein (MCP) signaling domain"/>
    <property type="match status" value="1"/>
</dbReference>
<proteinExistence type="predicted"/>
<keyword evidence="4 5" id="KW-0472">Membrane</keyword>
<name>A0A264W3K1_9BACL</name>
<feature type="transmembrane region" description="Helical" evidence="5">
    <location>
        <begin position="538"/>
        <end position="557"/>
    </location>
</feature>
<dbReference type="Pfam" id="PF12698">
    <property type="entry name" value="ABC2_membrane_3"/>
    <property type="match status" value="2"/>
</dbReference>
<keyword evidence="8" id="KW-1185">Reference proteome</keyword>